<name>A0A1J5TJI5_9ZZZZ</name>
<sequence>MAEQSLVKSAVLMLIVVLTSVFCWEYFLRNKGYVLGYNDDEALWAKNRAQVYAPQDDATVFIGSSRIKFDLDIPTWEKTTGEKAIQLAIAGSNPRLALDNLANDEKFKGKLIIDITEVLFFRPVEDAELTKRLKYLKEVTPSQKFSAQVGFGLESQFLFIDKEHFALDAMLNELPITNRKGVHGDVIWPTQFTTTNFRRQERMTDKFVKDTSMQRQVKNIWTMFGALSKQHGVTGDTLQKIFTEIQTDVAKIKARGGRVIFTRTPSSGGYWENEPISYPRAEYYDKLLSITGCSGIHFKDYPDLKDFTCPEWSHLKPTDAALYTAGLIKILDQQKWFTHSN</sequence>
<dbReference type="AlphaFoldDB" id="A0A1J5TJI5"/>
<dbReference type="EMBL" id="MLJW01000018">
    <property type="protein sequence ID" value="OIR12190.1"/>
    <property type="molecule type" value="Genomic_DNA"/>
</dbReference>
<evidence type="ECO:0000313" key="1">
    <source>
        <dbReference type="EMBL" id="OIR12190.1"/>
    </source>
</evidence>
<organism evidence="1">
    <name type="scientific">mine drainage metagenome</name>
    <dbReference type="NCBI Taxonomy" id="410659"/>
    <lineage>
        <taxon>unclassified sequences</taxon>
        <taxon>metagenomes</taxon>
        <taxon>ecological metagenomes</taxon>
    </lineage>
</organism>
<comment type="caution">
    <text evidence="1">The sequence shown here is derived from an EMBL/GenBank/DDBJ whole genome shotgun (WGS) entry which is preliminary data.</text>
</comment>
<gene>
    <name evidence="1" type="ORF">GALL_64420</name>
</gene>
<reference evidence="1" key="1">
    <citation type="submission" date="2016-10" db="EMBL/GenBank/DDBJ databases">
        <title>Sequence of Gallionella enrichment culture.</title>
        <authorList>
            <person name="Poehlein A."/>
            <person name="Muehling M."/>
            <person name="Daniel R."/>
        </authorList>
    </citation>
    <scope>NUCLEOTIDE SEQUENCE</scope>
</reference>
<protein>
    <submittedName>
        <fullName evidence="1">Uncharacterized protein</fullName>
    </submittedName>
</protein>
<accession>A0A1J5TJI5</accession>
<proteinExistence type="predicted"/>